<evidence type="ECO:0000256" key="3">
    <source>
        <dbReference type="ARBA" id="ARBA00023159"/>
    </source>
</evidence>
<dbReference type="InterPro" id="IPR037923">
    <property type="entry name" value="HTH-like"/>
</dbReference>
<dbReference type="GO" id="GO:0043565">
    <property type="term" value="F:sequence-specific DNA binding"/>
    <property type="evidence" value="ECO:0007669"/>
    <property type="project" value="InterPro"/>
</dbReference>
<dbReference type="PANTHER" id="PTHR43280:SF32">
    <property type="entry name" value="TRANSCRIPTIONAL REGULATORY PROTEIN"/>
    <property type="match status" value="1"/>
</dbReference>
<protein>
    <submittedName>
        <fullName evidence="8">AraC family transcriptional regulator</fullName>
    </submittedName>
</protein>
<dbReference type="SUPFAM" id="SSF51215">
    <property type="entry name" value="Regulatory protein AraC"/>
    <property type="match status" value="1"/>
</dbReference>
<dbReference type="AlphaFoldDB" id="A0A2S9MQ83"/>
<dbReference type="PRINTS" id="PR00032">
    <property type="entry name" value="HTHARAC"/>
</dbReference>
<dbReference type="Proteomes" id="UP000237811">
    <property type="component" value="Unassembled WGS sequence"/>
</dbReference>
<dbReference type="Pfam" id="PF12833">
    <property type="entry name" value="HTH_18"/>
    <property type="match status" value="1"/>
</dbReference>
<keyword evidence="2" id="KW-0238">DNA-binding</keyword>
<dbReference type="EMBL" id="PVFR01000053">
    <property type="protein sequence ID" value="PRE46663.1"/>
    <property type="molecule type" value="Genomic_DNA"/>
</dbReference>
<proteinExistence type="predicted"/>
<reference evidence="9 10" key="1">
    <citation type="submission" date="2018-03" db="EMBL/GenBank/DDBJ databases">
        <authorList>
            <person name="Nguyen K."/>
            <person name="Fouts D."/>
            <person name="Sutton G."/>
        </authorList>
    </citation>
    <scope>NUCLEOTIDE SEQUENCE [LARGE SCALE GENOMIC DNA]</scope>
    <source>
        <strain evidence="6 10">AU14328</strain>
        <strain evidence="7 9">AU17135</strain>
    </source>
</reference>
<evidence type="ECO:0000256" key="4">
    <source>
        <dbReference type="ARBA" id="ARBA00023163"/>
    </source>
</evidence>
<dbReference type="EMBL" id="PVGH01000056">
    <property type="protein sequence ID" value="PRF60939.1"/>
    <property type="molecule type" value="Genomic_DNA"/>
</dbReference>
<evidence type="ECO:0000313" key="11">
    <source>
        <dbReference type="Proteomes" id="UP000238982"/>
    </source>
</evidence>
<accession>A0A2S9MQ83</accession>
<gene>
    <name evidence="7" type="ORF">C6P98_21575</name>
    <name evidence="6" type="ORF">C6P99_17405</name>
    <name evidence="8" type="ORF">C6Q15_13610</name>
</gene>
<organism evidence="8 11">
    <name type="scientific">Burkholderia multivorans</name>
    <dbReference type="NCBI Taxonomy" id="87883"/>
    <lineage>
        <taxon>Bacteria</taxon>
        <taxon>Pseudomonadati</taxon>
        <taxon>Pseudomonadota</taxon>
        <taxon>Betaproteobacteria</taxon>
        <taxon>Burkholderiales</taxon>
        <taxon>Burkholderiaceae</taxon>
        <taxon>Burkholderia</taxon>
        <taxon>Burkholderia cepacia complex</taxon>
    </lineage>
</organism>
<dbReference type="Proteomes" id="UP000238982">
    <property type="component" value="Unassembled WGS sequence"/>
</dbReference>
<keyword evidence="1" id="KW-0805">Transcription regulation</keyword>
<name>A0A2S9MQ83_9BURK</name>
<sequence>MKRLAVFWSNVRSRAMKDQHQKHSSSARQTTVPRVRLYVERPEDENWFVHVGHVTERGRWRTEPHAHPAYGQVIFVLRGRGVMNLEGSSVPFEGPCALLLPTECVHGLDYEVDVDRWVVTIDDAYLRQINAELREFCTLWSAPRLIPLAGSTQTGIELYRLIGDLKREAESHAVGHIAGTRALLTMLLLLLVREAQLDQRVADGETRNDFRVVDRFRKLIDQHYQSNLSLQDYASMMAISPVQLRAACASAVAQSPTKMIRARIVTEAKRKLIFGDMSVEQIAFDLGFADAAYFTRFFRREVGQTPSQFRVSARQQAEGTLPQ</sequence>
<keyword evidence="4" id="KW-0804">Transcription</keyword>
<dbReference type="Gene3D" id="2.60.120.10">
    <property type="entry name" value="Jelly Rolls"/>
    <property type="match status" value="1"/>
</dbReference>
<reference evidence="8 11" key="2">
    <citation type="submission" date="2018-03" db="EMBL/GenBank/DDBJ databases">
        <authorList>
            <person name="Keele B.F."/>
        </authorList>
    </citation>
    <scope>NUCLEOTIDE SEQUENCE [LARGE SCALE GENOMIC DNA]</scope>
    <source>
        <strain evidence="8 11">AU19729</strain>
    </source>
</reference>
<dbReference type="EMBL" id="PVFZ01000058">
    <property type="protein sequence ID" value="PRF20537.1"/>
    <property type="molecule type" value="Genomic_DNA"/>
</dbReference>
<dbReference type="InterPro" id="IPR003313">
    <property type="entry name" value="AraC-bd"/>
</dbReference>
<dbReference type="InterPro" id="IPR009057">
    <property type="entry name" value="Homeodomain-like_sf"/>
</dbReference>
<evidence type="ECO:0000313" key="7">
    <source>
        <dbReference type="EMBL" id="PRF20537.1"/>
    </source>
</evidence>
<dbReference type="PANTHER" id="PTHR43280">
    <property type="entry name" value="ARAC-FAMILY TRANSCRIPTIONAL REGULATOR"/>
    <property type="match status" value="1"/>
</dbReference>
<evidence type="ECO:0000256" key="2">
    <source>
        <dbReference type="ARBA" id="ARBA00023125"/>
    </source>
</evidence>
<keyword evidence="3" id="KW-0010">Activator</keyword>
<dbReference type="GO" id="GO:0003700">
    <property type="term" value="F:DNA-binding transcription factor activity"/>
    <property type="evidence" value="ECO:0007669"/>
    <property type="project" value="InterPro"/>
</dbReference>
<evidence type="ECO:0000313" key="10">
    <source>
        <dbReference type="Proteomes" id="UP000237811"/>
    </source>
</evidence>
<evidence type="ECO:0000259" key="5">
    <source>
        <dbReference type="PROSITE" id="PS01124"/>
    </source>
</evidence>
<comment type="caution">
    <text evidence="8">The sequence shown here is derived from an EMBL/GenBank/DDBJ whole genome shotgun (WGS) entry which is preliminary data.</text>
</comment>
<evidence type="ECO:0000256" key="1">
    <source>
        <dbReference type="ARBA" id="ARBA00023015"/>
    </source>
</evidence>
<dbReference type="SMART" id="SM00342">
    <property type="entry name" value="HTH_ARAC"/>
    <property type="match status" value="1"/>
</dbReference>
<dbReference type="Proteomes" id="UP000237686">
    <property type="component" value="Unassembled WGS sequence"/>
</dbReference>
<feature type="domain" description="HTH araC/xylS-type" evidence="5">
    <location>
        <begin position="214"/>
        <end position="312"/>
    </location>
</feature>
<dbReference type="PROSITE" id="PS01124">
    <property type="entry name" value="HTH_ARAC_FAMILY_2"/>
    <property type="match status" value="1"/>
</dbReference>
<evidence type="ECO:0000313" key="9">
    <source>
        <dbReference type="Proteomes" id="UP000237686"/>
    </source>
</evidence>
<dbReference type="InterPro" id="IPR020449">
    <property type="entry name" value="Tscrpt_reg_AraC-type_HTH"/>
</dbReference>
<evidence type="ECO:0000313" key="6">
    <source>
        <dbReference type="EMBL" id="PRE46663.1"/>
    </source>
</evidence>
<dbReference type="SUPFAM" id="SSF46689">
    <property type="entry name" value="Homeodomain-like"/>
    <property type="match status" value="1"/>
</dbReference>
<dbReference type="InterPro" id="IPR014710">
    <property type="entry name" value="RmlC-like_jellyroll"/>
</dbReference>
<dbReference type="Pfam" id="PF02311">
    <property type="entry name" value="AraC_binding"/>
    <property type="match status" value="1"/>
</dbReference>
<dbReference type="Gene3D" id="1.10.10.60">
    <property type="entry name" value="Homeodomain-like"/>
    <property type="match status" value="1"/>
</dbReference>
<evidence type="ECO:0000313" key="8">
    <source>
        <dbReference type="EMBL" id="PRF60939.1"/>
    </source>
</evidence>
<dbReference type="InterPro" id="IPR018060">
    <property type="entry name" value="HTH_AraC"/>
</dbReference>